<keyword evidence="5" id="KW-1185">Reference proteome</keyword>
<dbReference type="PANTHER" id="PTHR37543">
    <property type="entry name" value="CCCH ZINC FINGER DNA BINDING PROTEIN (AFU_ORTHOLOGUE AFUA_5G12760)"/>
    <property type="match status" value="1"/>
</dbReference>
<reference evidence="4" key="1">
    <citation type="submission" date="2014-01" db="EMBL/GenBank/DDBJ databases">
        <title>The genome of the white-rot fungus Pycnoporus cinnabarinus: a basidiomycete model with a versatile arsenal for lignocellulosic biomass breakdown.</title>
        <authorList>
            <person name="Levasseur A."/>
            <person name="Lomascolo A."/>
            <person name="Ruiz-Duenas F.J."/>
            <person name="Uzan E."/>
            <person name="Piumi F."/>
            <person name="Kues U."/>
            <person name="Ram A.F.J."/>
            <person name="Murat C."/>
            <person name="Haon M."/>
            <person name="Benoit I."/>
            <person name="Arfi Y."/>
            <person name="Chevret D."/>
            <person name="Drula E."/>
            <person name="Kwon M.J."/>
            <person name="Gouret P."/>
            <person name="Lesage-Meessen L."/>
            <person name="Lombard V."/>
            <person name="Mariette J."/>
            <person name="Noirot C."/>
            <person name="Park J."/>
            <person name="Patyshakuliyeva A."/>
            <person name="Wieneger R.A.B."/>
            <person name="Wosten H.A.B."/>
            <person name="Martin F."/>
            <person name="Coutinho P.M."/>
            <person name="de Vries R."/>
            <person name="Martinez A.T."/>
            <person name="Klopp C."/>
            <person name="Pontarotti P."/>
            <person name="Henrissat B."/>
            <person name="Record E."/>
        </authorList>
    </citation>
    <scope>NUCLEOTIDE SEQUENCE [LARGE SCALE GENOMIC DNA]</scope>
    <source>
        <strain evidence="4">BRFM137</strain>
    </source>
</reference>
<keyword evidence="1" id="KW-0479">Metal-binding</keyword>
<evidence type="ECO:0000313" key="5">
    <source>
        <dbReference type="Proteomes" id="UP000029665"/>
    </source>
</evidence>
<keyword evidence="1" id="KW-0862">Zinc</keyword>
<dbReference type="PANTHER" id="PTHR37543:SF1">
    <property type="entry name" value="CCCH ZINC FINGER DNA BINDING PROTEIN (AFU_ORTHOLOGUE AFUA_5G12760)"/>
    <property type="match status" value="1"/>
</dbReference>
<dbReference type="EMBL" id="CCBP010000388">
    <property type="protein sequence ID" value="CDO76545.1"/>
    <property type="molecule type" value="Genomic_DNA"/>
</dbReference>
<sequence length="372" mass="41596">MSTQHLWDRALEHLRDLTGATLYREQELEERIAALESELSAMKLAYNTTVDNDTQMAHNVPLSSTGNEGSAFNVDQGYQGGRQAAQDFTKAIAQELLQQGLTGFERLSFWVTVFLNKKAVGSVLREGGICNSEQLESFFLGFGQASPRFLIVDVGPGRDSTEMKVKEYIKTYIRFPQTLRLFFGGVDEVYLNMHNSLAKADLARKLVLLQPPAELSPVMYRMSARSLRFDGLFMKENVNPWMSRRPGPLLADSSSGVVTNGGLISPQSESQTSMITPPPQSHSFGGPRPIDPTKPLHKQNPPPCNEHYLMSCSKGQNCKYSHDWFLTPEQLDILARNAKKAPCNYLKNGLPCPHGERCCWVGYDTAKRSTWD</sequence>
<keyword evidence="1" id="KW-0863">Zinc-finger</keyword>
<name>A0A060SQ82_PYCCI</name>
<feature type="region of interest" description="Disordered" evidence="2">
    <location>
        <begin position="263"/>
        <end position="300"/>
    </location>
</feature>
<evidence type="ECO:0000259" key="3">
    <source>
        <dbReference type="PROSITE" id="PS50103"/>
    </source>
</evidence>
<protein>
    <recommendedName>
        <fullName evidence="3">C3H1-type domain-containing protein</fullName>
    </recommendedName>
</protein>
<evidence type="ECO:0000313" key="4">
    <source>
        <dbReference type="EMBL" id="CDO76545.1"/>
    </source>
</evidence>
<dbReference type="AlphaFoldDB" id="A0A060SQ82"/>
<dbReference type="Proteomes" id="UP000029665">
    <property type="component" value="Unassembled WGS sequence"/>
</dbReference>
<evidence type="ECO:0000256" key="1">
    <source>
        <dbReference type="PROSITE-ProRule" id="PRU00723"/>
    </source>
</evidence>
<accession>A0A060SQ82</accession>
<feature type="domain" description="C3H1-type" evidence="3">
    <location>
        <begin position="298"/>
        <end position="325"/>
    </location>
</feature>
<dbReference type="InterPro" id="IPR057683">
    <property type="entry name" value="DUF7923"/>
</dbReference>
<organism evidence="4 5">
    <name type="scientific">Pycnoporus cinnabarinus</name>
    <name type="common">Cinnabar-red polypore</name>
    <name type="synonym">Trametes cinnabarina</name>
    <dbReference type="NCBI Taxonomy" id="5643"/>
    <lineage>
        <taxon>Eukaryota</taxon>
        <taxon>Fungi</taxon>
        <taxon>Dikarya</taxon>
        <taxon>Basidiomycota</taxon>
        <taxon>Agaricomycotina</taxon>
        <taxon>Agaricomycetes</taxon>
        <taxon>Polyporales</taxon>
        <taxon>Polyporaceae</taxon>
        <taxon>Trametes</taxon>
    </lineage>
</organism>
<comment type="caution">
    <text evidence="4">The sequence shown here is derived from an EMBL/GenBank/DDBJ whole genome shotgun (WGS) entry which is preliminary data.</text>
</comment>
<dbReference type="STRING" id="5643.A0A060SQ82"/>
<dbReference type="InterPro" id="IPR000571">
    <property type="entry name" value="Znf_CCCH"/>
</dbReference>
<dbReference type="HOGENOM" id="CLU_031811_1_0_1"/>
<evidence type="ECO:0000256" key="2">
    <source>
        <dbReference type="SAM" id="MobiDB-lite"/>
    </source>
</evidence>
<proteinExistence type="predicted"/>
<dbReference type="OrthoDB" id="2270193at2759"/>
<gene>
    <name evidence="4" type="ORF">BN946_scf184982.g4</name>
</gene>
<feature type="zinc finger region" description="C3H1-type" evidence="1">
    <location>
        <begin position="298"/>
        <end position="325"/>
    </location>
</feature>
<dbReference type="GO" id="GO:0008270">
    <property type="term" value="F:zinc ion binding"/>
    <property type="evidence" value="ECO:0007669"/>
    <property type="project" value="UniProtKB-KW"/>
</dbReference>
<feature type="compositionally biased region" description="Polar residues" evidence="2">
    <location>
        <begin position="265"/>
        <end position="275"/>
    </location>
</feature>
<dbReference type="Pfam" id="PF25540">
    <property type="entry name" value="DUF7923"/>
    <property type="match status" value="1"/>
</dbReference>
<dbReference type="PROSITE" id="PS50103">
    <property type="entry name" value="ZF_C3H1"/>
    <property type="match status" value="1"/>
</dbReference>
<dbReference type="OMA" id="CWFKGES"/>